<evidence type="ECO:0000259" key="1">
    <source>
        <dbReference type="PROSITE" id="PS51462"/>
    </source>
</evidence>
<dbReference type="PROSITE" id="PS00893">
    <property type="entry name" value="NUDIX_BOX"/>
    <property type="match status" value="1"/>
</dbReference>
<gene>
    <name evidence="2" type="ORF">PAESOLCIP111_05817</name>
</gene>
<evidence type="ECO:0000313" key="2">
    <source>
        <dbReference type="EMBL" id="CAG7649209.1"/>
    </source>
</evidence>
<comment type="caution">
    <text evidence="2">The sequence shown here is derived from an EMBL/GenBank/DDBJ whole genome shotgun (WGS) entry which is preliminary data.</text>
</comment>
<dbReference type="Pfam" id="PF00293">
    <property type="entry name" value="NUDIX"/>
    <property type="match status" value="1"/>
</dbReference>
<dbReference type="RefSeq" id="WP_218095503.1">
    <property type="nucleotide sequence ID" value="NZ_CAJVAS010000047.1"/>
</dbReference>
<organism evidence="2 3">
    <name type="scientific">Paenibacillus solanacearum</name>
    <dbReference type="NCBI Taxonomy" id="2048548"/>
    <lineage>
        <taxon>Bacteria</taxon>
        <taxon>Bacillati</taxon>
        <taxon>Bacillota</taxon>
        <taxon>Bacilli</taxon>
        <taxon>Bacillales</taxon>
        <taxon>Paenibacillaceae</taxon>
        <taxon>Paenibacillus</taxon>
    </lineage>
</organism>
<accession>A0A916K9U5</accession>
<sequence length="149" mass="16948">MLSYITEVPSDRPVSGVHCIPMLDNGNIVMVWDRNEQVLTTIGGRVEQGESLASALQREALEEAGIVLEEKLVPFACWYWEEYGSYRVYYLAKVQRFVEWPPHFETTGYVITNVETALAMIRKLEGREERIAVVRRAGLLSGALKEDAR</sequence>
<dbReference type="EMBL" id="CAJVAS010000047">
    <property type="protein sequence ID" value="CAG7649209.1"/>
    <property type="molecule type" value="Genomic_DNA"/>
</dbReference>
<feature type="domain" description="Nudix hydrolase" evidence="1">
    <location>
        <begin position="9"/>
        <end position="134"/>
    </location>
</feature>
<dbReference type="Proteomes" id="UP000693672">
    <property type="component" value="Unassembled WGS sequence"/>
</dbReference>
<dbReference type="PROSITE" id="PS51462">
    <property type="entry name" value="NUDIX"/>
    <property type="match status" value="1"/>
</dbReference>
<evidence type="ECO:0000313" key="3">
    <source>
        <dbReference type="Proteomes" id="UP000693672"/>
    </source>
</evidence>
<dbReference type="InterPro" id="IPR000086">
    <property type="entry name" value="NUDIX_hydrolase_dom"/>
</dbReference>
<protein>
    <recommendedName>
        <fullName evidence="1">Nudix hydrolase domain-containing protein</fullName>
    </recommendedName>
</protein>
<dbReference type="GO" id="GO:0016787">
    <property type="term" value="F:hydrolase activity"/>
    <property type="evidence" value="ECO:0007669"/>
    <property type="project" value="InterPro"/>
</dbReference>
<dbReference type="InterPro" id="IPR020084">
    <property type="entry name" value="NUDIX_hydrolase_CS"/>
</dbReference>
<reference evidence="2" key="1">
    <citation type="submission" date="2021-06" db="EMBL/GenBank/DDBJ databases">
        <authorList>
            <person name="Criscuolo A."/>
        </authorList>
    </citation>
    <scope>NUCLEOTIDE SEQUENCE</scope>
    <source>
        <strain evidence="2">CIP111600</strain>
    </source>
</reference>
<name>A0A916K9U5_9BACL</name>
<keyword evidence="3" id="KW-1185">Reference proteome</keyword>
<dbReference type="AlphaFoldDB" id="A0A916K9U5"/>
<proteinExistence type="predicted"/>